<dbReference type="EMBL" id="LR134363">
    <property type="protein sequence ID" value="VEG75703.1"/>
    <property type="molecule type" value="Genomic_DNA"/>
</dbReference>
<dbReference type="PANTHER" id="PTHR30576:SF0">
    <property type="entry name" value="UNDECAPRENYL-PHOSPHATE N-ACETYLGALACTOSAMINYL 1-PHOSPHATE TRANSFERASE-RELATED"/>
    <property type="match status" value="1"/>
</dbReference>
<dbReference type="AlphaFoldDB" id="A0A3S4WLR4"/>
<dbReference type="Proteomes" id="UP000276899">
    <property type="component" value="Chromosome"/>
</dbReference>
<evidence type="ECO:0000313" key="5">
    <source>
        <dbReference type="Proteomes" id="UP000276899"/>
    </source>
</evidence>
<dbReference type="Pfam" id="PF02397">
    <property type="entry name" value="Bac_transf"/>
    <property type="match status" value="1"/>
</dbReference>
<dbReference type="RefSeq" id="WP_084501150.1">
    <property type="nucleotide sequence ID" value="NZ_LR134363.1"/>
</dbReference>
<keyword evidence="2" id="KW-0812">Transmembrane</keyword>
<dbReference type="InterPro" id="IPR003362">
    <property type="entry name" value="Bact_transf"/>
</dbReference>
<comment type="similarity">
    <text evidence="1">Belongs to the bacterial sugar transferase family.</text>
</comment>
<gene>
    <name evidence="4" type="primary">wcaJ_2</name>
    <name evidence="4" type="ORF">NCTC11923_02378</name>
</gene>
<sequence length="224" mass="24962">MSTGQALSEPIEVTEPTPQWTVPDSFYARYGKRAVDVAAAALAMPVLGALTLGVGAAIALDDGGPVFFRQKRWGRRGRAFDIMKFRSMSVGARDLRNADSSTVASRSDSRVTRVGRVLRQTSLDEIPQFINVLKGEMSLIGPRPNLATKPLERMGADERRRLSVRPGITGYNQAFYRNSSTLEERYAADCYYVDNLSLALDLRIVLRTIRTVLAREEIYTQESR</sequence>
<keyword evidence="5" id="KW-1185">Reference proteome</keyword>
<evidence type="ECO:0000313" key="4">
    <source>
        <dbReference type="EMBL" id="VEG75703.1"/>
    </source>
</evidence>
<keyword evidence="4" id="KW-0808">Transferase</keyword>
<organism evidence="4 5">
    <name type="scientific">Actinomyces slackii</name>
    <dbReference type="NCBI Taxonomy" id="52774"/>
    <lineage>
        <taxon>Bacteria</taxon>
        <taxon>Bacillati</taxon>
        <taxon>Actinomycetota</taxon>
        <taxon>Actinomycetes</taxon>
        <taxon>Actinomycetales</taxon>
        <taxon>Actinomycetaceae</taxon>
        <taxon>Actinomyces</taxon>
    </lineage>
</organism>
<evidence type="ECO:0000256" key="2">
    <source>
        <dbReference type="SAM" id="Phobius"/>
    </source>
</evidence>
<dbReference type="STRING" id="1278298.GCA_000428685_01368"/>
<feature type="transmembrane region" description="Helical" evidence="2">
    <location>
        <begin position="37"/>
        <end position="60"/>
    </location>
</feature>
<feature type="domain" description="Bacterial sugar transferase" evidence="3">
    <location>
        <begin position="32"/>
        <end position="213"/>
    </location>
</feature>
<proteinExistence type="inferred from homology"/>
<evidence type="ECO:0000256" key="1">
    <source>
        <dbReference type="ARBA" id="ARBA00006464"/>
    </source>
</evidence>
<accession>A0A3S4WLR4</accession>
<dbReference type="PANTHER" id="PTHR30576">
    <property type="entry name" value="COLANIC BIOSYNTHESIS UDP-GLUCOSE LIPID CARRIER TRANSFERASE"/>
    <property type="match status" value="1"/>
</dbReference>
<name>A0A3S4WLR4_9ACTO</name>
<dbReference type="GO" id="GO:0016780">
    <property type="term" value="F:phosphotransferase activity, for other substituted phosphate groups"/>
    <property type="evidence" value="ECO:0007669"/>
    <property type="project" value="TreeGrafter"/>
</dbReference>
<keyword evidence="2" id="KW-0472">Membrane</keyword>
<dbReference type="KEGG" id="asla:NCTC11923_02378"/>
<keyword evidence="2" id="KW-1133">Transmembrane helix</keyword>
<evidence type="ECO:0000259" key="3">
    <source>
        <dbReference type="Pfam" id="PF02397"/>
    </source>
</evidence>
<protein>
    <submittedName>
        <fullName evidence="4">Colanic biosynthesis UDP-glucose lipid carrier transferase</fullName>
    </submittedName>
</protein>
<reference evidence="4 5" key="1">
    <citation type="submission" date="2018-12" db="EMBL/GenBank/DDBJ databases">
        <authorList>
            <consortium name="Pathogen Informatics"/>
        </authorList>
    </citation>
    <scope>NUCLEOTIDE SEQUENCE [LARGE SCALE GENOMIC DNA]</scope>
    <source>
        <strain evidence="4 5">NCTC11923</strain>
    </source>
</reference>